<proteinExistence type="predicted"/>
<evidence type="ECO:0000256" key="1">
    <source>
        <dbReference type="SAM" id="Phobius"/>
    </source>
</evidence>
<evidence type="ECO:0000259" key="2">
    <source>
        <dbReference type="Pfam" id="PF03779"/>
    </source>
</evidence>
<feature type="domain" description="SPW repeat-containing integral membrane" evidence="2">
    <location>
        <begin position="14"/>
        <end position="106"/>
    </location>
</feature>
<organism evidence="3">
    <name type="scientific">Chelativorans sp. (strain BNC1)</name>
    <dbReference type="NCBI Taxonomy" id="266779"/>
    <lineage>
        <taxon>Bacteria</taxon>
        <taxon>Pseudomonadati</taxon>
        <taxon>Pseudomonadota</taxon>
        <taxon>Alphaproteobacteria</taxon>
        <taxon>Hyphomicrobiales</taxon>
        <taxon>Phyllobacteriaceae</taxon>
        <taxon>Chelativorans</taxon>
    </lineage>
</organism>
<name>Q11GE0_CHESB</name>
<dbReference type="STRING" id="266779.Meso_2143"/>
<dbReference type="AlphaFoldDB" id="Q11GE0"/>
<keyword evidence="1" id="KW-1133">Transmembrane helix</keyword>
<feature type="transmembrane region" description="Helical" evidence="1">
    <location>
        <begin position="92"/>
        <end position="112"/>
    </location>
</feature>
<feature type="transmembrane region" description="Helical" evidence="1">
    <location>
        <begin position="68"/>
        <end position="86"/>
    </location>
</feature>
<feature type="transmembrane region" description="Helical" evidence="1">
    <location>
        <begin position="43"/>
        <end position="61"/>
    </location>
</feature>
<dbReference type="EMBL" id="CP000390">
    <property type="protein sequence ID" value="ABG63535.1"/>
    <property type="molecule type" value="Genomic_DNA"/>
</dbReference>
<dbReference type="HOGENOM" id="CLU_124842_3_0_5"/>
<keyword evidence="1" id="KW-0812">Transmembrane</keyword>
<protein>
    <submittedName>
        <fullName evidence="3">SPW repeat</fullName>
    </submittedName>
</protein>
<gene>
    <name evidence="3" type="ordered locus">Meso_2143</name>
</gene>
<dbReference type="KEGG" id="mes:Meso_2143"/>
<reference evidence="3" key="1">
    <citation type="submission" date="2006-06" db="EMBL/GenBank/DDBJ databases">
        <title>Complete sequence of chromosome of Chelativorans sp. BNC1.</title>
        <authorList>
            <consortium name="US DOE Joint Genome Institute"/>
            <person name="Copeland A."/>
            <person name="Lucas S."/>
            <person name="Lapidus A."/>
            <person name="Barry K."/>
            <person name="Detter J.C."/>
            <person name="Glavina del Rio T."/>
            <person name="Hammon N."/>
            <person name="Israni S."/>
            <person name="Dalin E."/>
            <person name="Tice H."/>
            <person name="Pitluck S."/>
            <person name="Chertkov O."/>
            <person name="Brettin T."/>
            <person name="Bruce D."/>
            <person name="Han C."/>
            <person name="Tapia R."/>
            <person name="Gilna P."/>
            <person name="Schmutz J."/>
            <person name="Larimer F."/>
            <person name="Land M."/>
            <person name="Hauser L."/>
            <person name="Kyrpides N."/>
            <person name="Mikhailova N."/>
            <person name="Richardson P."/>
        </authorList>
    </citation>
    <scope>NUCLEOTIDE SEQUENCE</scope>
    <source>
        <strain evidence="3">BNC1</strain>
    </source>
</reference>
<feature type="transmembrane region" description="Helical" evidence="1">
    <location>
        <begin position="12"/>
        <end position="31"/>
    </location>
</feature>
<dbReference type="InterPro" id="IPR005530">
    <property type="entry name" value="SPW"/>
</dbReference>
<keyword evidence="1" id="KW-0472">Membrane</keyword>
<dbReference type="OrthoDB" id="166183at2"/>
<accession>Q11GE0</accession>
<dbReference type="Pfam" id="PF03779">
    <property type="entry name" value="SPW"/>
    <property type="match status" value="1"/>
</dbReference>
<dbReference type="eggNOG" id="ENOG5032V7V">
    <property type="taxonomic scope" value="Bacteria"/>
</dbReference>
<evidence type="ECO:0000313" key="3">
    <source>
        <dbReference type="EMBL" id="ABG63535.1"/>
    </source>
</evidence>
<sequence length="120" mass="12493">MNGVTRKTEETALDVANLVVGIALALTPWILGFTGEPAAAWNAWVAGALIALVAAGALVAFAEWEEWVNLILGVWAIVSPWVLGFATVAAAVYAHVIAGLIVAVLAGLELWFARGRPSTA</sequence>